<dbReference type="InterPro" id="IPR010667">
    <property type="entry name" value="Phage_T4_Gp19"/>
</dbReference>
<accession>A0A1I6HI12</accession>
<dbReference type="EMBL" id="FOYZ01000001">
    <property type="protein sequence ID" value="SFR54024.1"/>
    <property type="molecule type" value="Genomic_DNA"/>
</dbReference>
<dbReference type="AlphaFoldDB" id="A0A1I6HI12"/>
<dbReference type="OrthoDB" id="73314at2"/>
<dbReference type="STRING" id="37658.SAMN05661086_00002"/>
<name>A0A1I6HI12_9FIRM</name>
<protein>
    <submittedName>
        <fullName evidence="1">Conserved hypothetical phage tail region protein</fullName>
    </submittedName>
</protein>
<gene>
    <name evidence="1" type="ORF">SAMN05661086_00002</name>
</gene>
<reference evidence="1 2" key="1">
    <citation type="submission" date="2016-10" db="EMBL/GenBank/DDBJ databases">
        <authorList>
            <person name="de Groot N.N."/>
        </authorList>
    </citation>
    <scope>NUCLEOTIDE SEQUENCE [LARGE SCALE GENOMIC DNA]</scope>
    <source>
        <strain evidence="1 2">743A</strain>
    </source>
</reference>
<dbReference type="GO" id="GO:0005198">
    <property type="term" value="F:structural molecule activity"/>
    <property type="evidence" value="ECO:0007669"/>
    <property type="project" value="InterPro"/>
</dbReference>
<dbReference type="Pfam" id="PF06841">
    <property type="entry name" value="Phage_T4_gp19"/>
    <property type="match status" value="1"/>
</dbReference>
<keyword evidence="2" id="KW-1185">Reference proteome</keyword>
<evidence type="ECO:0000313" key="2">
    <source>
        <dbReference type="Proteomes" id="UP000199659"/>
    </source>
</evidence>
<dbReference type="Proteomes" id="UP000199659">
    <property type="component" value="Unassembled WGS sequence"/>
</dbReference>
<evidence type="ECO:0000313" key="1">
    <source>
        <dbReference type="EMBL" id="SFR54024.1"/>
    </source>
</evidence>
<proteinExistence type="predicted"/>
<dbReference type="RefSeq" id="WP_092558643.1">
    <property type="nucleotide sequence ID" value="NZ_FOYZ01000001.1"/>
</dbReference>
<sequence>MNTSRDYITGCEFEVYFDDVVLSFTKVSNIETGVEVDAIMEGGNPNPVLIRNPKKQADRMIFEKGVLVKDASTDKFSAGKRVSNVLIFIKMNGEIIKKFCFDSGMIVSKKYDELDALSNRVYIEKLEIAHSGLQSIL</sequence>
<organism evidence="1 2">
    <name type="scientific">Anaeromicropila populeti</name>
    <dbReference type="NCBI Taxonomy" id="37658"/>
    <lineage>
        <taxon>Bacteria</taxon>
        <taxon>Bacillati</taxon>
        <taxon>Bacillota</taxon>
        <taxon>Clostridia</taxon>
        <taxon>Lachnospirales</taxon>
        <taxon>Lachnospiraceae</taxon>
        <taxon>Anaeromicropila</taxon>
    </lineage>
</organism>